<evidence type="ECO:0000313" key="2">
    <source>
        <dbReference type="EMBL" id="PVZ68245.1"/>
    </source>
</evidence>
<feature type="signal peptide" evidence="1">
    <location>
        <begin position="1"/>
        <end position="17"/>
    </location>
</feature>
<accession>A0A2V1GZ29</accession>
<dbReference type="EMBL" id="QDDL01000005">
    <property type="protein sequence ID" value="PVZ68245.1"/>
    <property type="molecule type" value="Genomic_DNA"/>
</dbReference>
<evidence type="ECO:0000256" key="1">
    <source>
        <dbReference type="SAM" id="SignalP"/>
    </source>
</evidence>
<dbReference type="OrthoDB" id="8455654at2"/>
<evidence type="ECO:0000313" key="3">
    <source>
        <dbReference type="Proteomes" id="UP000244906"/>
    </source>
</evidence>
<dbReference type="InterPro" id="IPR031948">
    <property type="entry name" value="PliI"/>
</dbReference>
<keyword evidence="1" id="KW-0732">Signal</keyword>
<feature type="chain" id="PRO_5015879193" description="Lipoprotein" evidence="1">
    <location>
        <begin position="18"/>
        <end position="158"/>
    </location>
</feature>
<name>A0A2V1GZ29_9GAMM</name>
<dbReference type="Gene3D" id="2.40.128.460">
    <property type="entry name" value="Periplasmic lysozyme inhibitor of I-type lysozyme"/>
    <property type="match status" value="1"/>
</dbReference>
<dbReference type="RefSeq" id="WP_116687573.1">
    <property type="nucleotide sequence ID" value="NZ_CAWNYD010000005.1"/>
</dbReference>
<dbReference type="Proteomes" id="UP000244906">
    <property type="component" value="Unassembled WGS sequence"/>
</dbReference>
<comment type="caution">
    <text evidence="2">The sequence shown here is derived from an EMBL/GenBank/DDBJ whole genome shotgun (WGS) entry which is preliminary data.</text>
</comment>
<proteinExistence type="predicted"/>
<organism evidence="2 3">
    <name type="scientific">Pelagibaculum spongiae</name>
    <dbReference type="NCBI Taxonomy" id="2080658"/>
    <lineage>
        <taxon>Bacteria</taxon>
        <taxon>Pseudomonadati</taxon>
        <taxon>Pseudomonadota</taxon>
        <taxon>Gammaproteobacteria</taxon>
        <taxon>Oceanospirillales</taxon>
        <taxon>Pelagibaculum</taxon>
    </lineage>
</organism>
<dbReference type="PROSITE" id="PS51257">
    <property type="entry name" value="PROKAR_LIPOPROTEIN"/>
    <property type="match status" value="1"/>
</dbReference>
<dbReference type="AlphaFoldDB" id="A0A2V1GZ29"/>
<evidence type="ECO:0008006" key="4">
    <source>
        <dbReference type="Google" id="ProtNLM"/>
    </source>
</evidence>
<reference evidence="2 3" key="1">
    <citation type="submission" date="2018-04" db="EMBL/GenBank/DDBJ databases">
        <title>Thalassorhabdus spongiae gen. nov., sp. nov., isolated from a marine sponge in South-West Iceland.</title>
        <authorList>
            <person name="Knobloch S."/>
            <person name="Daussin A."/>
            <person name="Johannsson R."/>
            <person name="Marteinsson V.T."/>
        </authorList>
    </citation>
    <scope>NUCLEOTIDE SEQUENCE [LARGE SCALE GENOMIC DNA]</scope>
    <source>
        <strain evidence="2 3">Hp12</strain>
    </source>
</reference>
<dbReference type="InterPro" id="IPR038643">
    <property type="entry name" value="PliI_sf"/>
</dbReference>
<gene>
    <name evidence="2" type="ORF">DC094_13185</name>
</gene>
<protein>
    <recommendedName>
        <fullName evidence="4">Lipoprotein</fullName>
    </recommendedName>
</protein>
<keyword evidence="3" id="KW-1185">Reference proteome</keyword>
<dbReference type="Pfam" id="PF16743">
    <property type="entry name" value="PliI"/>
    <property type="match status" value="1"/>
</dbReference>
<sequence>MKSLYLFFVILLCGCQAQPVKQAATSQNQQSLSQSLATQLVGCPDNFQNSHLFNNELLSVNQQRIVIEQGKKEPRGIGSFSIRLYGANPQFPYDDFLDGLIRMRDGSVSNIFIDQQQTSDEVIVVEIQSSGSGGYKTQELFKIKNNKIEFIETKDLSF</sequence>